<dbReference type="Proteomes" id="UP000178985">
    <property type="component" value="Unassembled WGS sequence"/>
</dbReference>
<name>A0A1F6V3N6_9BACT</name>
<dbReference type="AlphaFoldDB" id="A0A1F6V3N6"/>
<dbReference type="EMBL" id="MFTO01000005">
    <property type="protein sequence ID" value="OGI64232.1"/>
    <property type="molecule type" value="Genomic_DNA"/>
</dbReference>
<evidence type="ECO:0000313" key="1">
    <source>
        <dbReference type="EMBL" id="OGI64232.1"/>
    </source>
</evidence>
<comment type="caution">
    <text evidence="1">The sequence shown here is derived from an EMBL/GenBank/DDBJ whole genome shotgun (WGS) entry which is preliminary data.</text>
</comment>
<sequence length="201" mass="23277">MSKSILVTRPDHDLITKYFYIWSQEIVDLAKSKNIEVYDLKGKKSNEKEFISYMSIHCPSIVFLNGHGSANIFTGYDNQPIIDSDSILKDAIIYARSCEVGQNLGFKLIKNGAKTFIGYKRKFFCGYTPEKITKPLEDNIAGLFLKPSNLVVSTLLKNNNAEEAHNRSRGQMYKNFRRMVSSTATFEEWRTHFRWVFYLFI</sequence>
<evidence type="ECO:0000313" key="2">
    <source>
        <dbReference type="Proteomes" id="UP000178985"/>
    </source>
</evidence>
<organism evidence="1 2">
    <name type="scientific">Candidatus Nomurabacteria bacterium RIFCSPHIGHO2_01_FULL_40_20</name>
    <dbReference type="NCBI Taxonomy" id="1801738"/>
    <lineage>
        <taxon>Bacteria</taxon>
        <taxon>Candidatus Nomuraibacteriota</taxon>
    </lineage>
</organism>
<proteinExistence type="predicted"/>
<evidence type="ECO:0008006" key="3">
    <source>
        <dbReference type="Google" id="ProtNLM"/>
    </source>
</evidence>
<reference evidence="1 2" key="1">
    <citation type="journal article" date="2016" name="Nat. Commun.">
        <title>Thousands of microbial genomes shed light on interconnected biogeochemical processes in an aquifer system.</title>
        <authorList>
            <person name="Anantharaman K."/>
            <person name="Brown C.T."/>
            <person name="Hug L.A."/>
            <person name="Sharon I."/>
            <person name="Castelle C.J."/>
            <person name="Probst A.J."/>
            <person name="Thomas B.C."/>
            <person name="Singh A."/>
            <person name="Wilkins M.J."/>
            <person name="Karaoz U."/>
            <person name="Brodie E.L."/>
            <person name="Williams K.H."/>
            <person name="Hubbard S.S."/>
            <person name="Banfield J.F."/>
        </authorList>
    </citation>
    <scope>NUCLEOTIDE SEQUENCE [LARGE SCALE GENOMIC DNA]</scope>
</reference>
<accession>A0A1F6V3N6</accession>
<protein>
    <recommendedName>
        <fullName evidence="3">Gingipain domain-containing protein</fullName>
    </recommendedName>
</protein>
<gene>
    <name evidence="1" type="ORF">A2733_03190</name>
</gene>